<keyword evidence="2" id="KW-1185">Reference proteome</keyword>
<reference evidence="1" key="1">
    <citation type="journal article" date="2020" name="Stud. Mycol.">
        <title>101 Dothideomycetes genomes: a test case for predicting lifestyles and emergence of pathogens.</title>
        <authorList>
            <person name="Haridas S."/>
            <person name="Albert R."/>
            <person name="Binder M."/>
            <person name="Bloem J."/>
            <person name="Labutti K."/>
            <person name="Salamov A."/>
            <person name="Andreopoulos B."/>
            <person name="Baker S."/>
            <person name="Barry K."/>
            <person name="Bills G."/>
            <person name="Bluhm B."/>
            <person name="Cannon C."/>
            <person name="Castanera R."/>
            <person name="Culley D."/>
            <person name="Daum C."/>
            <person name="Ezra D."/>
            <person name="Gonzalez J."/>
            <person name="Henrissat B."/>
            <person name="Kuo A."/>
            <person name="Liang C."/>
            <person name="Lipzen A."/>
            <person name="Lutzoni F."/>
            <person name="Magnuson J."/>
            <person name="Mondo S."/>
            <person name="Nolan M."/>
            <person name="Ohm R."/>
            <person name="Pangilinan J."/>
            <person name="Park H.-J."/>
            <person name="Ramirez L."/>
            <person name="Alfaro M."/>
            <person name="Sun H."/>
            <person name="Tritt A."/>
            <person name="Yoshinaga Y."/>
            <person name="Zwiers L.-H."/>
            <person name="Turgeon B."/>
            <person name="Goodwin S."/>
            <person name="Spatafora J."/>
            <person name="Crous P."/>
            <person name="Grigoriev I."/>
        </authorList>
    </citation>
    <scope>NUCLEOTIDE SEQUENCE</scope>
    <source>
        <strain evidence="1">CBS 207.26</strain>
    </source>
</reference>
<protein>
    <submittedName>
        <fullName evidence="1">Uncharacterized protein</fullName>
    </submittedName>
</protein>
<accession>A0A6A6DJF4</accession>
<feature type="non-terminal residue" evidence="1">
    <location>
        <position position="1"/>
    </location>
</feature>
<dbReference type="Proteomes" id="UP000800200">
    <property type="component" value="Unassembled WGS sequence"/>
</dbReference>
<dbReference type="EMBL" id="ML994670">
    <property type="protein sequence ID" value="KAF2179063.1"/>
    <property type="molecule type" value="Genomic_DNA"/>
</dbReference>
<proteinExistence type="predicted"/>
<name>A0A6A6DJF4_9PEZI</name>
<evidence type="ECO:0000313" key="2">
    <source>
        <dbReference type="Proteomes" id="UP000800200"/>
    </source>
</evidence>
<evidence type="ECO:0000313" key="1">
    <source>
        <dbReference type="EMBL" id="KAF2179063.1"/>
    </source>
</evidence>
<gene>
    <name evidence="1" type="ORF">K469DRAFT_597237</name>
</gene>
<dbReference type="AlphaFoldDB" id="A0A6A6DJF4"/>
<organism evidence="1 2">
    <name type="scientific">Zopfia rhizophila CBS 207.26</name>
    <dbReference type="NCBI Taxonomy" id="1314779"/>
    <lineage>
        <taxon>Eukaryota</taxon>
        <taxon>Fungi</taxon>
        <taxon>Dikarya</taxon>
        <taxon>Ascomycota</taxon>
        <taxon>Pezizomycotina</taxon>
        <taxon>Dothideomycetes</taxon>
        <taxon>Dothideomycetes incertae sedis</taxon>
        <taxon>Zopfiaceae</taxon>
        <taxon>Zopfia</taxon>
    </lineage>
</organism>
<sequence length="135" mass="15704">DTITVRFPVEDLTPFFQEAAQLANAEDIRNFQEFINPEDKDAEEESAKVNLQEIVDYYTGKPGVEQAPKEDNEPEPVPTIYEALIAVQRFQRYQEHQNNAKAEDLLYLQRLERELGLQAFNSRKQSTLDTWLQKS</sequence>